<dbReference type="InterPro" id="IPR049391">
    <property type="entry name" value="FAS_pseudo-KR"/>
</dbReference>
<evidence type="ECO:0000313" key="4">
    <source>
        <dbReference type="Proteomes" id="UP001168821"/>
    </source>
</evidence>
<dbReference type="Gene3D" id="3.40.47.10">
    <property type="match status" value="1"/>
</dbReference>
<dbReference type="Gene3D" id="3.10.129.110">
    <property type="entry name" value="Polyketide synthase dehydratase"/>
    <property type="match status" value="1"/>
</dbReference>
<dbReference type="SUPFAM" id="SSF53901">
    <property type="entry name" value="Thiolase-like"/>
    <property type="match status" value="1"/>
</dbReference>
<feature type="active site" description="Proton donor; for dehydratase activity" evidence="1">
    <location>
        <position position="488"/>
    </location>
</feature>
<dbReference type="Proteomes" id="UP001168821">
    <property type="component" value="Unassembled WGS sequence"/>
</dbReference>
<proteinExistence type="predicted"/>
<feature type="domain" description="PKS/mFAS DH" evidence="2">
    <location>
        <begin position="293"/>
        <end position="567"/>
    </location>
</feature>
<dbReference type="AlphaFoldDB" id="A0AA38MHA3"/>
<gene>
    <name evidence="3" type="ORF">Zmor_015541</name>
</gene>
<feature type="active site" description="Proton acceptor; for dehydratase activity" evidence="1">
    <location>
        <position position="332"/>
    </location>
</feature>
<feature type="region of interest" description="C-terminal hotdog fold" evidence="1">
    <location>
        <begin position="438"/>
        <end position="567"/>
    </location>
</feature>
<organism evidence="3 4">
    <name type="scientific">Zophobas morio</name>
    <dbReference type="NCBI Taxonomy" id="2755281"/>
    <lineage>
        <taxon>Eukaryota</taxon>
        <taxon>Metazoa</taxon>
        <taxon>Ecdysozoa</taxon>
        <taxon>Arthropoda</taxon>
        <taxon>Hexapoda</taxon>
        <taxon>Insecta</taxon>
        <taxon>Pterygota</taxon>
        <taxon>Neoptera</taxon>
        <taxon>Endopterygota</taxon>
        <taxon>Coleoptera</taxon>
        <taxon>Polyphaga</taxon>
        <taxon>Cucujiformia</taxon>
        <taxon>Tenebrionidae</taxon>
        <taxon>Zophobas</taxon>
    </lineage>
</organism>
<dbReference type="GO" id="GO:0004312">
    <property type="term" value="F:fatty acid synthase activity"/>
    <property type="evidence" value="ECO:0007669"/>
    <property type="project" value="TreeGrafter"/>
</dbReference>
<dbReference type="PANTHER" id="PTHR43775">
    <property type="entry name" value="FATTY ACID SYNTHASE"/>
    <property type="match status" value="1"/>
</dbReference>
<dbReference type="Gene3D" id="3.90.180.10">
    <property type="entry name" value="Medium-chain alcohol dehydrogenases, catalytic domain"/>
    <property type="match status" value="1"/>
</dbReference>
<sequence length="869" mass="99419">METRLIIPNDNFKEYNPSLKGFVEGRMKVVTDLTPIETGNDVFVINNYGFGGSNAHMLLRRLDKIKSVGDLHEDLPRLVCFSGRSESSVSNLLDELDRKQLDPEYVGLLHHLFKNNVPGHLCRGFAIVSKNTSTIRSTNTLSQQTSGLYIFFGSFFNNFAAVGKYLLQFPVFEDIIEKIDNCNSNRNEIRNVCEKATTNLGEAVLQLGIVELLKLLEIQPSIIYEDHWGKIIAMYYQGKLGLAETLSKLEVLDKQCTTNGIGHNPQIHKLYPKIEFPVSRGTPMLSPILKWNHKKKWNTFSFHEFEKVHSTPERIWPLSTEIYRDQKYLEDHVADGRSLVPATDYLNLVWKVFALQHCINQERLPVVFENCKFLKAQPIGGNIHLSLDISIHIHSGKFEIFETESSSLVMTGKIFIPVDIEKYKTDLPLPPINEERGAAELLESNEIYRELNLRRYNYRNTFRGRVKCNVEGTYGLVKWENNWTTFIDSVLQLKIFEIDARTLFVPVSFNRVIIDPIAHMEFIKGTKKFLCPVDSYKDCQMVKCGGIVISGIASTFILRKLPPTPLLEKYVFVQNEFETNLAESIRIIVQIILENNLDNYFDALEVVDEYSSPKSEFVVSLVSKILSDIIAVNSRLSICSKTNIEPPDGVNVQTSLQTSGDVFLVVATKVMQRPKALEKFVTAIKPGEYILSREEADYVPRNADVLVVHRTGQECLVLFQNCKQEEPTKYIQITWKNYDWMKPLKEALKQGENIVVYSQNDDSEGITGLIFRNFIMDKDVQFDPELAFYKQQLRKNLAVNILKNGKWGTYRHLPLDDVEEVESQHTFVTLGLKGQLNTLKWIEGPLTRQTKVKDGDILIYVSNPIYLSV</sequence>
<dbReference type="PANTHER" id="PTHR43775:SF23">
    <property type="entry name" value="FATTY ACID SYNTHASE 3"/>
    <property type="match status" value="1"/>
</dbReference>
<protein>
    <recommendedName>
        <fullName evidence="2">PKS/mFAS DH domain-containing protein</fullName>
    </recommendedName>
</protein>
<dbReference type="Gene3D" id="3.40.50.720">
    <property type="entry name" value="NAD(P)-binding Rossmann-like Domain"/>
    <property type="match status" value="1"/>
</dbReference>
<evidence type="ECO:0000259" key="2">
    <source>
        <dbReference type="PROSITE" id="PS52019"/>
    </source>
</evidence>
<dbReference type="PROSITE" id="PS52019">
    <property type="entry name" value="PKS_MFAS_DH"/>
    <property type="match status" value="1"/>
</dbReference>
<reference evidence="3" key="1">
    <citation type="journal article" date="2023" name="G3 (Bethesda)">
        <title>Whole genome assemblies of Zophobas morio and Tenebrio molitor.</title>
        <authorList>
            <person name="Kaur S."/>
            <person name="Stinson S.A."/>
            <person name="diCenzo G.C."/>
        </authorList>
    </citation>
    <scope>NUCLEOTIDE SEQUENCE</scope>
    <source>
        <strain evidence="3">QUZm001</strain>
    </source>
</reference>
<dbReference type="InterPro" id="IPR016039">
    <property type="entry name" value="Thiolase-like"/>
</dbReference>
<accession>A0AA38MHA3</accession>
<dbReference type="Pfam" id="PF16197">
    <property type="entry name" value="KAsynt_C_assoc"/>
    <property type="match status" value="1"/>
</dbReference>
<name>A0AA38MHA3_9CUCU</name>
<dbReference type="InterPro" id="IPR049900">
    <property type="entry name" value="PKS_mFAS_DH"/>
</dbReference>
<dbReference type="Pfam" id="PF21149">
    <property type="entry name" value="FAS_pseudo-KR"/>
    <property type="match status" value="1"/>
</dbReference>
<dbReference type="EMBL" id="JALNTZ010000004">
    <property type="protein sequence ID" value="KAJ3656466.1"/>
    <property type="molecule type" value="Genomic_DNA"/>
</dbReference>
<dbReference type="InterPro" id="IPR032821">
    <property type="entry name" value="PKS_assoc"/>
</dbReference>
<dbReference type="InterPro" id="IPR050091">
    <property type="entry name" value="PKS_NRPS_Biosynth_Enz"/>
</dbReference>
<dbReference type="Gene3D" id="3.30.70.3290">
    <property type="match status" value="2"/>
</dbReference>
<keyword evidence="4" id="KW-1185">Reference proteome</keyword>
<evidence type="ECO:0000313" key="3">
    <source>
        <dbReference type="EMBL" id="KAJ3656466.1"/>
    </source>
</evidence>
<comment type="caution">
    <text evidence="3">The sequence shown here is derived from an EMBL/GenBank/DDBJ whole genome shotgun (WGS) entry which is preliminary data.</text>
</comment>
<feature type="region of interest" description="N-terminal hotdog fold" evidence="1">
    <location>
        <begin position="293"/>
        <end position="421"/>
    </location>
</feature>
<dbReference type="GO" id="GO:0006633">
    <property type="term" value="P:fatty acid biosynthetic process"/>
    <property type="evidence" value="ECO:0007669"/>
    <property type="project" value="TreeGrafter"/>
</dbReference>
<evidence type="ECO:0000256" key="1">
    <source>
        <dbReference type="PROSITE-ProRule" id="PRU01363"/>
    </source>
</evidence>
<dbReference type="InterPro" id="IPR042104">
    <property type="entry name" value="PKS_dehydratase_sf"/>
</dbReference>